<feature type="domain" description="Alpha/beta hydrolase fold-3" evidence="2">
    <location>
        <begin position="116"/>
        <end position="338"/>
    </location>
</feature>
<dbReference type="InterPro" id="IPR013094">
    <property type="entry name" value="AB_hydrolase_3"/>
</dbReference>
<keyword evidence="4" id="KW-1185">Reference proteome</keyword>
<dbReference type="PANTHER" id="PTHR48081">
    <property type="entry name" value="AB HYDROLASE SUPERFAMILY PROTEIN C4A8.06C"/>
    <property type="match status" value="1"/>
</dbReference>
<protein>
    <submittedName>
        <fullName evidence="3">Alpha/beta hydrolase fold-domain-containing protein</fullName>
    </submittedName>
</protein>
<dbReference type="InterPro" id="IPR029058">
    <property type="entry name" value="AB_hydrolase_fold"/>
</dbReference>
<dbReference type="Pfam" id="PF07859">
    <property type="entry name" value="Abhydrolase_3"/>
    <property type="match status" value="1"/>
</dbReference>
<name>A0AAD5KGH7_9FUNG</name>
<organism evidence="3 4">
    <name type="scientific">Phascolomyces articulosus</name>
    <dbReference type="NCBI Taxonomy" id="60185"/>
    <lineage>
        <taxon>Eukaryota</taxon>
        <taxon>Fungi</taxon>
        <taxon>Fungi incertae sedis</taxon>
        <taxon>Mucoromycota</taxon>
        <taxon>Mucoromycotina</taxon>
        <taxon>Mucoromycetes</taxon>
        <taxon>Mucorales</taxon>
        <taxon>Lichtheimiaceae</taxon>
        <taxon>Phascolomyces</taxon>
    </lineage>
</organism>
<sequence length="366" mass="41187">MVLDNTHNNKDGDNNRTTRHLSSMIQLEPCFREAIEKGEEDFPPDFILTPEALRDIFISSSKNPEWIQQLPPVIEQTWSIPNRNGVDRDDNDTNGSSIQLTMTRPLNTELEILPVIIYLHGGGFVLGNEVTHSRPRTELAVAAHAAVIFVHYNLAPEKKYPIALEECYNAILWAADETNAQSIFVDPSKLALVGDSSGANLVAAITILAKQRQQDHCPSFMDNIQGQILFYPAVDTNFETDSYIQFAKGYDLTRELMQWFWDHYLPSNNDDGDDIRQKSTIAPLKASLEELRDLPPALIITCEADVLRDEGEAYARKLLMAGVNVTAIRMLGTIHGFLDMPFFPCRAARTALDLAVVALDRFWKKK</sequence>
<evidence type="ECO:0000259" key="2">
    <source>
        <dbReference type="Pfam" id="PF07859"/>
    </source>
</evidence>
<dbReference type="SUPFAM" id="SSF53474">
    <property type="entry name" value="alpha/beta-Hydrolases"/>
    <property type="match status" value="1"/>
</dbReference>
<gene>
    <name evidence="3" type="ORF">BDA99DRAFT_501929</name>
</gene>
<dbReference type="InterPro" id="IPR050300">
    <property type="entry name" value="GDXG_lipolytic_enzyme"/>
</dbReference>
<dbReference type="Proteomes" id="UP001209540">
    <property type="component" value="Unassembled WGS sequence"/>
</dbReference>
<accession>A0AAD5KGH7</accession>
<dbReference type="Gene3D" id="3.40.50.1820">
    <property type="entry name" value="alpha/beta hydrolase"/>
    <property type="match status" value="1"/>
</dbReference>
<comment type="caution">
    <text evidence="3">The sequence shown here is derived from an EMBL/GenBank/DDBJ whole genome shotgun (WGS) entry which is preliminary data.</text>
</comment>
<reference evidence="3" key="1">
    <citation type="journal article" date="2022" name="IScience">
        <title>Evolution of zygomycete secretomes and the origins of terrestrial fungal ecologies.</title>
        <authorList>
            <person name="Chang Y."/>
            <person name="Wang Y."/>
            <person name="Mondo S."/>
            <person name="Ahrendt S."/>
            <person name="Andreopoulos W."/>
            <person name="Barry K."/>
            <person name="Beard J."/>
            <person name="Benny G.L."/>
            <person name="Blankenship S."/>
            <person name="Bonito G."/>
            <person name="Cuomo C."/>
            <person name="Desiro A."/>
            <person name="Gervers K.A."/>
            <person name="Hundley H."/>
            <person name="Kuo A."/>
            <person name="LaButti K."/>
            <person name="Lang B.F."/>
            <person name="Lipzen A."/>
            <person name="O'Donnell K."/>
            <person name="Pangilinan J."/>
            <person name="Reynolds N."/>
            <person name="Sandor L."/>
            <person name="Smith M.E."/>
            <person name="Tsang A."/>
            <person name="Grigoriev I.V."/>
            <person name="Stajich J.E."/>
            <person name="Spatafora J.W."/>
        </authorList>
    </citation>
    <scope>NUCLEOTIDE SEQUENCE</scope>
    <source>
        <strain evidence="3">RSA 2281</strain>
    </source>
</reference>
<evidence type="ECO:0000313" key="3">
    <source>
        <dbReference type="EMBL" id="KAI9270492.1"/>
    </source>
</evidence>
<dbReference type="AlphaFoldDB" id="A0AAD5KGH7"/>
<evidence type="ECO:0000256" key="1">
    <source>
        <dbReference type="ARBA" id="ARBA00022801"/>
    </source>
</evidence>
<dbReference type="GO" id="GO:0016787">
    <property type="term" value="F:hydrolase activity"/>
    <property type="evidence" value="ECO:0007669"/>
    <property type="project" value="UniProtKB-KW"/>
</dbReference>
<dbReference type="EMBL" id="JAIXMP010000007">
    <property type="protein sequence ID" value="KAI9270492.1"/>
    <property type="molecule type" value="Genomic_DNA"/>
</dbReference>
<dbReference type="PANTHER" id="PTHR48081:SF8">
    <property type="entry name" value="ALPHA_BETA HYDROLASE FOLD-3 DOMAIN-CONTAINING PROTEIN-RELATED"/>
    <property type="match status" value="1"/>
</dbReference>
<keyword evidence="1 3" id="KW-0378">Hydrolase</keyword>
<reference evidence="3" key="2">
    <citation type="submission" date="2023-02" db="EMBL/GenBank/DDBJ databases">
        <authorList>
            <consortium name="DOE Joint Genome Institute"/>
            <person name="Mondo S.J."/>
            <person name="Chang Y."/>
            <person name="Wang Y."/>
            <person name="Ahrendt S."/>
            <person name="Andreopoulos W."/>
            <person name="Barry K."/>
            <person name="Beard J."/>
            <person name="Benny G.L."/>
            <person name="Blankenship S."/>
            <person name="Bonito G."/>
            <person name="Cuomo C."/>
            <person name="Desiro A."/>
            <person name="Gervers K.A."/>
            <person name="Hundley H."/>
            <person name="Kuo A."/>
            <person name="LaButti K."/>
            <person name="Lang B.F."/>
            <person name="Lipzen A."/>
            <person name="O'Donnell K."/>
            <person name="Pangilinan J."/>
            <person name="Reynolds N."/>
            <person name="Sandor L."/>
            <person name="Smith M.W."/>
            <person name="Tsang A."/>
            <person name="Grigoriev I.V."/>
            <person name="Stajich J.E."/>
            <person name="Spatafora J.W."/>
        </authorList>
    </citation>
    <scope>NUCLEOTIDE SEQUENCE</scope>
    <source>
        <strain evidence="3">RSA 2281</strain>
    </source>
</reference>
<proteinExistence type="predicted"/>
<evidence type="ECO:0000313" key="4">
    <source>
        <dbReference type="Proteomes" id="UP001209540"/>
    </source>
</evidence>